<dbReference type="RefSeq" id="WP_030250312.1">
    <property type="nucleotide sequence ID" value="NZ_JBHEZZ010000001.1"/>
</dbReference>
<protein>
    <submittedName>
        <fullName evidence="2">DUF6278 family protein</fullName>
    </submittedName>
</protein>
<gene>
    <name evidence="2" type="ORF">ACEZDJ_01055</name>
</gene>
<dbReference type="InterPro" id="IPR046245">
    <property type="entry name" value="DUF6278"/>
</dbReference>
<proteinExistence type="predicted"/>
<sequence>MGFAFLDRWRTRRDPGTAGPSGTPDPGTLDEMLSECAMLREQASDAGLVLDDSAASLQALDQLMPGWRDDPDPETSEGLGHDAGLYLGTVIVHSIDGARWQQLPDGRPVVVLASGRELDVVAMGQGWAAEGSPELSAVYTELDSG</sequence>
<keyword evidence="3" id="KW-1185">Reference proteome</keyword>
<evidence type="ECO:0000256" key="1">
    <source>
        <dbReference type="SAM" id="MobiDB-lite"/>
    </source>
</evidence>
<comment type="caution">
    <text evidence="2">The sequence shown here is derived from an EMBL/GenBank/DDBJ whole genome shotgun (WGS) entry which is preliminary data.</text>
</comment>
<dbReference type="Proteomes" id="UP001592528">
    <property type="component" value="Unassembled WGS sequence"/>
</dbReference>
<dbReference type="EMBL" id="JBHEZZ010000001">
    <property type="protein sequence ID" value="MFC1399878.1"/>
    <property type="molecule type" value="Genomic_DNA"/>
</dbReference>
<reference evidence="2 3" key="1">
    <citation type="submission" date="2024-09" db="EMBL/GenBank/DDBJ databases">
        <authorList>
            <person name="Lee S.D."/>
        </authorList>
    </citation>
    <scope>NUCLEOTIDE SEQUENCE [LARGE SCALE GENOMIC DNA]</scope>
    <source>
        <strain evidence="2 3">N1-5</strain>
    </source>
</reference>
<accession>A0ABV6UEJ7</accession>
<dbReference type="Pfam" id="PF19794">
    <property type="entry name" value="DUF6278"/>
    <property type="match status" value="1"/>
</dbReference>
<evidence type="ECO:0000313" key="2">
    <source>
        <dbReference type="EMBL" id="MFC1399878.1"/>
    </source>
</evidence>
<evidence type="ECO:0000313" key="3">
    <source>
        <dbReference type="Proteomes" id="UP001592528"/>
    </source>
</evidence>
<organism evidence="2 3">
    <name type="scientific">Streptacidiphilus cavernicola</name>
    <dbReference type="NCBI Taxonomy" id="3342716"/>
    <lineage>
        <taxon>Bacteria</taxon>
        <taxon>Bacillati</taxon>
        <taxon>Actinomycetota</taxon>
        <taxon>Actinomycetes</taxon>
        <taxon>Kitasatosporales</taxon>
        <taxon>Streptomycetaceae</taxon>
        <taxon>Streptacidiphilus</taxon>
    </lineage>
</organism>
<name>A0ABV6UEJ7_9ACTN</name>
<feature type="region of interest" description="Disordered" evidence="1">
    <location>
        <begin position="1"/>
        <end position="29"/>
    </location>
</feature>